<dbReference type="OrthoDB" id="9814290at2"/>
<feature type="domain" description="Cytochrome c assembly protein" evidence="7">
    <location>
        <begin position="76"/>
        <end position="199"/>
    </location>
</feature>
<dbReference type="PATRIC" id="fig|632773.3.peg.1474"/>
<reference evidence="8 9" key="1">
    <citation type="submission" date="2015-08" db="EMBL/GenBank/DDBJ databases">
        <title>The complete genome sequence of Bacillus beveridgei MLTeJB.</title>
        <authorList>
            <person name="Hanson T.E."/>
            <person name="Mesa C."/>
            <person name="Basesman S.M."/>
            <person name="Oremland R.S."/>
        </authorList>
    </citation>
    <scope>NUCLEOTIDE SEQUENCE [LARGE SCALE GENOMIC DNA]</scope>
    <source>
        <strain evidence="8 9">MLTeJB</strain>
    </source>
</reference>
<organism evidence="8 9">
    <name type="scientific">Salisediminibacterium beveridgei</name>
    <dbReference type="NCBI Taxonomy" id="632773"/>
    <lineage>
        <taxon>Bacteria</taxon>
        <taxon>Bacillati</taxon>
        <taxon>Bacillota</taxon>
        <taxon>Bacilli</taxon>
        <taxon>Bacillales</taxon>
        <taxon>Bacillaceae</taxon>
        <taxon>Salisediminibacterium</taxon>
    </lineage>
</organism>
<keyword evidence="2 6" id="KW-0812">Transmembrane</keyword>
<feature type="transmembrane region" description="Helical" evidence="6">
    <location>
        <begin position="80"/>
        <end position="99"/>
    </location>
</feature>
<accession>A0A1D7QUR7</accession>
<dbReference type="GO" id="GO:0005886">
    <property type="term" value="C:plasma membrane"/>
    <property type="evidence" value="ECO:0007669"/>
    <property type="project" value="TreeGrafter"/>
</dbReference>
<feature type="transmembrane region" description="Helical" evidence="6">
    <location>
        <begin position="366"/>
        <end position="390"/>
    </location>
</feature>
<feature type="transmembrane region" description="Helical" evidence="6">
    <location>
        <begin position="338"/>
        <end position="354"/>
    </location>
</feature>
<name>A0A1D7QUR7_9BACI</name>
<dbReference type="InterPro" id="IPR017562">
    <property type="entry name" value="Cyt_c_biogenesis_CcsA"/>
</dbReference>
<dbReference type="RefSeq" id="WP_069364813.1">
    <property type="nucleotide sequence ID" value="NZ_CP012502.1"/>
</dbReference>
<feature type="domain" description="Cytochrome c assembly protein" evidence="7">
    <location>
        <begin position="290"/>
        <end position="391"/>
    </location>
</feature>
<dbReference type="PANTHER" id="PTHR30071:SF1">
    <property type="entry name" value="CYTOCHROME B_B6 PROTEIN-RELATED"/>
    <property type="match status" value="1"/>
</dbReference>
<dbReference type="Pfam" id="PF01578">
    <property type="entry name" value="Cytochrom_C_asm"/>
    <property type="match status" value="2"/>
</dbReference>
<feature type="transmembrane region" description="Helical" evidence="6">
    <location>
        <begin position="300"/>
        <end position="326"/>
    </location>
</feature>
<dbReference type="STRING" id="632773.BBEV_1399"/>
<keyword evidence="4 6" id="KW-1133">Transmembrane helix</keyword>
<gene>
    <name evidence="8" type="primary">resC</name>
    <name evidence="8" type="ORF">BBEV_1399</name>
</gene>
<dbReference type="AlphaFoldDB" id="A0A1D7QUR7"/>
<evidence type="ECO:0000256" key="4">
    <source>
        <dbReference type="ARBA" id="ARBA00022989"/>
    </source>
</evidence>
<sequence length="396" mass="43887">MAQLSTNLIFAAFFFYFASTVFFSVAITGRKFKDSEGMEKNKSGLFGYITAIVAVALSLGYFVTRWIAAGFAPVSNMFEYTTALGIAIALAFVIIYPIYKNNYLGLFTMPVVMLIIAYASMFPTEVQPLIPALQSNWLAIHVITTVIGQGILAVAFVAGLMYLIAAIDFTKPSKSRTGLEIVQYSVIATLMYVILGFSFGLADYQADFAYVNENGVEDEMAYSFPPLIGPNDGELISEQGMSPLINAPAILQSNDLNTVLWSLLSGLIVYGLIRIIFRKPTGAIVQPLLKKLNLTTLDEISYRAVAIGFPIFTLGALIFAMIWAQIAWTRFWGWDPKEVWALITFLFYAAYLHLRLSRGWHGKKSAWMVVIGFIIIMFNLIFVNLVIAGLHSYAGM</sequence>
<keyword evidence="9" id="KW-1185">Reference proteome</keyword>
<dbReference type="KEGG" id="bbev:BBEV_1399"/>
<dbReference type="InterPro" id="IPR045062">
    <property type="entry name" value="Cyt_c_biogenesis_CcsA/CcmC"/>
</dbReference>
<protein>
    <submittedName>
        <fullName evidence="8">Cytochrome c-type biogenesis protein CcsA/ResC</fullName>
    </submittedName>
</protein>
<comment type="subcellular location">
    <subcellularLocation>
        <location evidence="1">Membrane</location>
        <topology evidence="1">Multi-pass membrane protein</topology>
    </subcellularLocation>
</comment>
<dbReference type="GO" id="GO:0020037">
    <property type="term" value="F:heme binding"/>
    <property type="evidence" value="ECO:0007669"/>
    <property type="project" value="InterPro"/>
</dbReference>
<feature type="transmembrane region" description="Helical" evidence="6">
    <location>
        <begin position="45"/>
        <end position="68"/>
    </location>
</feature>
<evidence type="ECO:0000256" key="5">
    <source>
        <dbReference type="ARBA" id="ARBA00023136"/>
    </source>
</evidence>
<evidence type="ECO:0000256" key="1">
    <source>
        <dbReference type="ARBA" id="ARBA00004141"/>
    </source>
</evidence>
<feature type="transmembrane region" description="Helical" evidence="6">
    <location>
        <begin position="259"/>
        <end position="277"/>
    </location>
</feature>
<feature type="transmembrane region" description="Helical" evidence="6">
    <location>
        <begin position="142"/>
        <end position="169"/>
    </location>
</feature>
<evidence type="ECO:0000256" key="2">
    <source>
        <dbReference type="ARBA" id="ARBA00022692"/>
    </source>
</evidence>
<evidence type="ECO:0000256" key="3">
    <source>
        <dbReference type="ARBA" id="ARBA00022748"/>
    </source>
</evidence>
<evidence type="ECO:0000259" key="7">
    <source>
        <dbReference type="Pfam" id="PF01578"/>
    </source>
</evidence>
<proteinExistence type="predicted"/>
<dbReference type="Proteomes" id="UP000094463">
    <property type="component" value="Chromosome"/>
</dbReference>
<keyword evidence="3" id="KW-0201">Cytochrome c-type biogenesis</keyword>
<evidence type="ECO:0000256" key="6">
    <source>
        <dbReference type="SAM" id="Phobius"/>
    </source>
</evidence>
<dbReference type="EMBL" id="CP012502">
    <property type="protein sequence ID" value="AOM82762.1"/>
    <property type="molecule type" value="Genomic_DNA"/>
</dbReference>
<feature type="transmembrane region" description="Helical" evidence="6">
    <location>
        <begin position="181"/>
        <end position="202"/>
    </location>
</feature>
<keyword evidence="5 6" id="KW-0472">Membrane</keyword>
<dbReference type="PANTHER" id="PTHR30071">
    <property type="entry name" value="HEME EXPORTER PROTEIN C"/>
    <property type="match status" value="1"/>
</dbReference>
<dbReference type="GO" id="GO:0017004">
    <property type="term" value="P:cytochrome complex assembly"/>
    <property type="evidence" value="ECO:0007669"/>
    <property type="project" value="UniProtKB-KW"/>
</dbReference>
<feature type="transmembrane region" description="Helical" evidence="6">
    <location>
        <begin position="6"/>
        <end position="25"/>
    </location>
</feature>
<evidence type="ECO:0000313" key="8">
    <source>
        <dbReference type="EMBL" id="AOM82762.1"/>
    </source>
</evidence>
<dbReference type="InterPro" id="IPR002541">
    <property type="entry name" value="Cyt_c_assembly"/>
</dbReference>
<feature type="transmembrane region" description="Helical" evidence="6">
    <location>
        <begin position="104"/>
        <end position="122"/>
    </location>
</feature>
<dbReference type="NCBIfam" id="TIGR03144">
    <property type="entry name" value="cytochr_II_ccsB"/>
    <property type="match status" value="1"/>
</dbReference>
<evidence type="ECO:0000313" key="9">
    <source>
        <dbReference type="Proteomes" id="UP000094463"/>
    </source>
</evidence>